<gene>
    <name evidence="2" type="ORF">LZ495_32695</name>
</gene>
<organism evidence="2 3">
    <name type="scientific">Yinghuangia soli</name>
    <dbReference type="NCBI Taxonomy" id="2908204"/>
    <lineage>
        <taxon>Bacteria</taxon>
        <taxon>Bacillati</taxon>
        <taxon>Actinomycetota</taxon>
        <taxon>Actinomycetes</taxon>
        <taxon>Kitasatosporales</taxon>
        <taxon>Streptomycetaceae</taxon>
        <taxon>Yinghuangia</taxon>
    </lineage>
</organism>
<sequence length="197" mass="20324">MYSFDDSVSPNTSGPFAAAAAAQTGTPIFDKLMEEWQRMFRAVPGDRYGEGFGAAANGLTGYAPGGYGMSAPMPVPAFRPDPGYPQAYAGPSGYPAPGAPGGTGGYEAMPQGGTGGYAHAGPQAAPQPHTPPPVHYQMDTPPPGNVQSHPQQLGGYDPYARTARHAQPQAHAQSAAVRSELALMPVAGFQAPQQMPL</sequence>
<name>A0AA41Q5I0_9ACTN</name>
<dbReference type="RefSeq" id="WP_235056667.1">
    <property type="nucleotide sequence ID" value="NZ_JAKFHA010000028.1"/>
</dbReference>
<reference evidence="2" key="1">
    <citation type="submission" date="2022-01" db="EMBL/GenBank/DDBJ databases">
        <title>Genome-Based Taxonomic Classification of the Phylum Actinobacteria.</title>
        <authorList>
            <person name="Gao Y."/>
        </authorList>
    </citation>
    <scope>NUCLEOTIDE SEQUENCE</scope>
    <source>
        <strain evidence="2">KLBMP 8922</strain>
    </source>
</reference>
<proteinExistence type="predicted"/>
<evidence type="ECO:0000313" key="3">
    <source>
        <dbReference type="Proteomes" id="UP001165378"/>
    </source>
</evidence>
<protein>
    <submittedName>
        <fullName evidence="2">Uncharacterized protein</fullName>
    </submittedName>
</protein>
<accession>A0AA41Q5I0</accession>
<dbReference type="Proteomes" id="UP001165378">
    <property type="component" value="Unassembled WGS sequence"/>
</dbReference>
<keyword evidence="3" id="KW-1185">Reference proteome</keyword>
<feature type="compositionally biased region" description="Pro residues" evidence="1">
    <location>
        <begin position="128"/>
        <end position="144"/>
    </location>
</feature>
<dbReference type="AlphaFoldDB" id="A0AA41Q5I0"/>
<feature type="region of interest" description="Disordered" evidence="1">
    <location>
        <begin position="89"/>
        <end position="157"/>
    </location>
</feature>
<evidence type="ECO:0000256" key="1">
    <source>
        <dbReference type="SAM" id="MobiDB-lite"/>
    </source>
</evidence>
<dbReference type="EMBL" id="JAKFHA010000028">
    <property type="protein sequence ID" value="MCF2531948.1"/>
    <property type="molecule type" value="Genomic_DNA"/>
</dbReference>
<evidence type="ECO:0000313" key="2">
    <source>
        <dbReference type="EMBL" id="MCF2531948.1"/>
    </source>
</evidence>
<comment type="caution">
    <text evidence="2">The sequence shown here is derived from an EMBL/GenBank/DDBJ whole genome shotgun (WGS) entry which is preliminary data.</text>
</comment>